<dbReference type="PANTHER" id="PTHR21087:SF16">
    <property type="entry name" value="SHIKIMATE KINASE 1, CHLOROPLASTIC"/>
    <property type="match status" value="1"/>
</dbReference>
<comment type="subcellular location">
    <subcellularLocation>
        <location evidence="7">Cytoplasm</location>
    </subcellularLocation>
</comment>
<keyword evidence="9" id="KW-1185">Reference proteome</keyword>
<keyword evidence="7" id="KW-0963">Cytoplasm</keyword>
<comment type="cofactor">
    <cofactor evidence="7">
        <name>Mg(2+)</name>
        <dbReference type="ChEBI" id="CHEBI:18420"/>
    </cofactor>
    <text evidence="7">Binds 1 Mg(2+) ion per subunit.</text>
</comment>
<feature type="binding site" evidence="7">
    <location>
        <position position="139"/>
    </location>
    <ligand>
        <name>substrate</name>
    </ligand>
</feature>
<comment type="caution">
    <text evidence="7">Lacks conserved residue(s) required for the propagation of feature annotation.</text>
</comment>
<feature type="binding site" evidence="7">
    <location>
        <position position="18"/>
    </location>
    <ligand>
        <name>Mg(2+)</name>
        <dbReference type="ChEBI" id="CHEBI:18420"/>
    </ligand>
</feature>
<comment type="subunit">
    <text evidence="7">Monomer.</text>
</comment>
<comment type="similarity">
    <text evidence="7">Belongs to the shikimate kinase family.</text>
</comment>
<dbReference type="RefSeq" id="WP_072323199.1">
    <property type="nucleotide sequence ID" value="NZ_CP063231.1"/>
</dbReference>
<reference evidence="8" key="1">
    <citation type="submission" date="2020-10" db="EMBL/GenBank/DDBJ databases">
        <title>Whole-genome sequence of Luteibacter sp. EIF3.</title>
        <authorList>
            <person name="Friedrich I."/>
            <person name="Hertel R."/>
            <person name="Daniel R."/>
        </authorList>
    </citation>
    <scope>NUCLEOTIDE SEQUENCE</scope>
    <source>
        <strain evidence="8">EIF3</strain>
    </source>
</reference>
<dbReference type="Proteomes" id="UP001056681">
    <property type="component" value="Chromosome"/>
</dbReference>
<keyword evidence="3 7" id="KW-0547">Nucleotide-binding</keyword>
<keyword evidence="7" id="KW-0460">Magnesium</keyword>
<dbReference type="PRINTS" id="PR01100">
    <property type="entry name" value="SHIKIMTKNASE"/>
</dbReference>
<dbReference type="CDD" id="cd00464">
    <property type="entry name" value="SK"/>
    <property type="match status" value="1"/>
</dbReference>
<accession>A0ABY4T385</accession>
<keyword evidence="2 7" id="KW-0808">Transferase</keyword>
<dbReference type="HAMAP" id="MF_00109">
    <property type="entry name" value="Shikimate_kinase"/>
    <property type="match status" value="1"/>
</dbReference>
<dbReference type="InterPro" id="IPR000623">
    <property type="entry name" value="Shikimate_kinase/TSH1"/>
</dbReference>
<name>A0ABY4T385_9GAMM</name>
<gene>
    <name evidence="7" type="primary">aroK</name>
    <name evidence="8" type="ORF">IM816_04595</name>
</gene>
<comment type="function">
    <text evidence="7">Catalyzes the specific phosphorylation of the 3-hydroxyl group of shikimic acid using ATP as a cosubstrate.</text>
</comment>
<dbReference type="Gene3D" id="3.40.50.300">
    <property type="entry name" value="P-loop containing nucleotide triphosphate hydrolases"/>
    <property type="match status" value="1"/>
</dbReference>
<feature type="binding site" evidence="7">
    <location>
        <begin position="14"/>
        <end position="19"/>
    </location>
    <ligand>
        <name>ATP</name>
        <dbReference type="ChEBI" id="CHEBI:30616"/>
    </ligand>
</feature>
<evidence type="ECO:0000256" key="2">
    <source>
        <dbReference type="ARBA" id="ARBA00022679"/>
    </source>
</evidence>
<keyword evidence="4 7" id="KW-0418">Kinase</keyword>
<evidence type="ECO:0000256" key="4">
    <source>
        <dbReference type="ARBA" id="ARBA00022777"/>
    </source>
</evidence>
<comment type="catalytic activity">
    <reaction evidence="7">
        <text>shikimate + ATP = 3-phosphoshikimate + ADP + H(+)</text>
        <dbReference type="Rhea" id="RHEA:13121"/>
        <dbReference type="ChEBI" id="CHEBI:15378"/>
        <dbReference type="ChEBI" id="CHEBI:30616"/>
        <dbReference type="ChEBI" id="CHEBI:36208"/>
        <dbReference type="ChEBI" id="CHEBI:145989"/>
        <dbReference type="ChEBI" id="CHEBI:456216"/>
        <dbReference type="EC" id="2.7.1.71"/>
    </reaction>
</comment>
<dbReference type="PANTHER" id="PTHR21087">
    <property type="entry name" value="SHIKIMATE KINASE"/>
    <property type="match status" value="1"/>
</dbReference>
<feature type="binding site" evidence="7">
    <location>
        <position position="120"/>
    </location>
    <ligand>
        <name>ATP</name>
        <dbReference type="ChEBI" id="CHEBI:30616"/>
    </ligand>
</feature>
<protein>
    <recommendedName>
        <fullName evidence="7">Shikimate kinase</fullName>
        <shortName evidence="7">SK</shortName>
        <ecNumber evidence="7">2.7.1.71</ecNumber>
    </recommendedName>
</protein>
<dbReference type="InterPro" id="IPR031322">
    <property type="entry name" value="Shikimate/glucono_kinase"/>
</dbReference>
<keyword evidence="6 7" id="KW-0057">Aromatic amino acid biosynthesis</keyword>
<dbReference type="EMBL" id="CP063231">
    <property type="protein sequence ID" value="URL59393.1"/>
    <property type="molecule type" value="Genomic_DNA"/>
</dbReference>
<organism evidence="8 9">
    <name type="scientific">Luteibacter flocculans</name>
    <dbReference type="NCBI Taxonomy" id="2780091"/>
    <lineage>
        <taxon>Bacteria</taxon>
        <taxon>Pseudomonadati</taxon>
        <taxon>Pseudomonadota</taxon>
        <taxon>Gammaproteobacteria</taxon>
        <taxon>Lysobacterales</taxon>
        <taxon>Rhodanobacteraceae</taxon>
        <taxon>Luteibacter</taxon>
    </lineage>
</organism>
<evidence type="ECO:0000256" key="1">
    <source>
        <dbReference type="ARBA" id="ARBA00022605"/>
    </source>
</evidence>
<evidence type="ECO:0000256" key="6">
    <source>
        <dbReference type="ARBA" id="ARBA00023141"/>
    </source>
</evidence>
<feature type="binding site" evidence="7">
    <location>
        <position position="60"/>
    </location>
    <ligand>
        <name>substrate</name>
    </ligand>
</feature>
<evidence type="ECO:0000256" key="7">
    <source>
        <dbReference type="HAMAP-Rule" id="MF_00109"/>
    </source>
</evidence>
<comment type="pathway">
    <text evidence="7">Metabolic intermediate biosynthesis; chorismate biosynthesis; chorismate from D-erythrose 4-phosphate and phosphoenolpyruvate: step 5/7.</text>
</comment>
<evidence type="ECO:0000313" key="9">
    <source>
        <dbReference type="Proteomes" id="UP001056681"/>
    </source>
</evidence>
<dbReference type="EC" id="2.7.1.71" evidence="7"/>
<dbReference type="SUPFAM" id="SSF52540">
    <property type="entry name" value="P-loop containing nucleoside triphosphate hydrolases"/>
    <property type="match status" value="1"/>
</dbReference>
<evidence type="ECO:0000256" key="3">
    <source>
        <dbReference type="ARBA" id="ARBA00022741"/>
    </source>
</evidence>
<keyword evidence="7" id="KW-0479">Metal-binding</keyword>
<keyword evidence="1 7" id="KW-0028">Amino-acid biosynthesis</keyword>
<dbReference type="InterPro" id="IPR027417">
    <property type="entry name" value="P-loop_NTPase"/>
</dbReference>
<keyword evidence="5 7" id="KW-0067">ATP-binding</keyword>
<sequence length="181" mass="19967">MNPSPNLFLVGPTGAGKTSIGQRLAAHYGLPFVDLDVEIEARCGMPIADLFAREGEAVFRAHECAHLDEFSRREGLVLATGAGAVLDAGNREVLASRGTVLMLAVDVDEQLERLRDDTARPLLAGPDRLARLRALAEHRTQLYEDVADLIFHGRHESVDDAVPRAIALLERHWKRDGWKRS</sequence>
<feature type="binding site" evidence="7">
    <location>
        <position position="36"/>
    </location>
    <ligand>
        <name>substrate</name>
    </ligand>
</feature>
<dbReference type="GO" id="GO:0016301">
    <property type="term" value="F:kinase activity"/>
    <property type="evidence" value="ECO:0007669"/>
    <property type="project" value="UniProtKB-KW"/>
</dbReference>
<evidence type="ECO:0000256" key="5">
    <source>
        <dbReference type="ARBA" id="ARBA00022840"/>
    </source>
</evidence>
<evidence type="ECO:0000313" key="8">
    <source>
        <dbReference type="EMBL" id="URL59393.1"/>
    </source>
</evidence>
<proteinExistence type="inferred from homology"/>
<dbReference type="Pfam" id="PF01202">
    <property type="entry name" value="SKI"/>
    <property type="match status" value="1"/>
</dbReference>